<evidence type="ECO:0000256" key="1">
    <source>
        <dbReference type="ARBA" id="ARBA00004651"/>
    </source>
</evidence>
<accession>A0A2Z4AF87</accession>
<dbReference type="InterPro" id="IPR003838">
    <property type="entry name" value="ABC3_permease_C"/>
</dbReference>
<dbReference type="Pfam" id="PF02687">
    <property type="entry name" value="FtsX"/>
    <property type="match status" value="1"/>
</dbReference>
<dbReference type="Pfam" id="PF12704">
    <property type="entry name" value="MacB_PCD"/>
    <property type="match status" value="1"/>
</dbReference>
<dbReference type="GO" id="GO:0044874">
    <property type="term" value="P:lipoprotein localization to outer membrane"/>
    <property type="evidence" value="ECO:0007669"/>
    <property type="project" value="TreeGrafter"/>
</dbReference>
<comment type="subcellular location">
    <subcellularLocation>
        <location evidence="1">Cell membrane</location>
        <topology evidence="1">Multi-pass membrane protein</topology>
    </subcellularLocation>
</comment>
<feature type="transmembrane region" description="Helical" evidence="7">
    <location>
        <begin position="310"/>
        <end position="338"/>
    </location>
</feature>
<keyword evidence="5 7" id="KW-1133">Transmembrane helix</keyword>
<keyword evidence="4 7" id="KW-0812">Transmembrane</keyword>
<organism evidence="10 11">
    <name type="scientific">Candidatus Moanibacter tarae</name>
    <dbReference type="NCBI Taxonomy" id="2200854"/>
    <lineage>
        <taxon>Bacteria</taxon>
        <taxon>Pseudomonadati</taxon>
        <taxon>Verrucomicrobiota</taxon>
        <taxon>Opitutia</taxon>
        <taxon>Puniceicoccales</taxon>
        <taxon>Puniceicoccales incertae sedis</taxon>
        <taxon>Candidatus Moanibacter</taxon>
    </lineage>
</organism>
<evidence type="ECO:0000256" key="3">
    <source>
        <dbReference type="ARBA" id="ARBA00022475"/>
    </source>
</evidence>
<dbReference type="PANTHER" id="PTHR30489">
    <property type="entry name" value="LIPOPROTEIN-RELEASING SYSTEM TRANSMEMBRANE PROTEIN LOLE"/>
    <property type="match status" value="1"/>
</dbReference>
<evidence type="ECO:0000313" key="11">
    <source>
        <dbReference type="Proteomes" id="UP000247465"/>
    </source>
</evidence>
<evidence type="ECO:0000256" key="7">
    <source>
        <dbReference type="SAM" id="Phobius"/>
    </source>
</evidence>
<feature type="domain" description="MacB-like periplasmic core" evidence="9">
    <location>
        <begin position="2"/>
        <end position="229"/>
    </location>
</feature>
<dbReference type="AlphaFoldDB" id="A0A2Z4AF87"/>
<keyword evidence="6 7" id="KW-0472">Membrane</keyword>
<keyword evidence="10" id="KW-0449">Lipoprotein</keyword>
<dbReference type="Proteomes" id="UP000247465">
    <property type="component" value="Chromosome"/>
</dbReference>
<name>A0A2Z4AF87_9BACT</name>
<reference evidence="10 11" key="1">
    <citation type="submission" date="2018-06" db="EMBL/GenBank/DDBJ databases">
        <title>Draft Genome Sequence of a Novel Marine Bacterium Related to the Verrucomicrobia.</title>
        <authorList>
            <person name="Vosseberg J."/>
            <person name="Martijn J."/>
            <person name="Ettema T.J.G."/>
        </authorList>
    </citation>
    <scope>NUCLEOTIDE SEQUENCE [LARGE SCALE GENOMIC DNA]</scope>
    <source>
        <strain evidence="10">TARA_B100001123</strain>
    </source>
</reference>
<feature type="transmembrane region" description="Helical" evidence="7">
    <location>
        <begin position="358"/>
        <end position="380"/>
    </location>
</feature>
<evidence type="ECO:0000256" key="5">
    <source>
        <dbReference type="ARBA" id="ARBA00022989"/>
    </source>
</evidence>
<evidence type="ECO:0000256" key="4">
    <source>
        <dbReference type="ARBA" id="ARBA00022692"/>
    </source>
</evidence>
<dbReference type="KEGG" id="mtar:DF168_02285"/>
<dbReference type="InterPro" id="IPR025857">
    <property type="entry name" value="MacB_PCD"/>
</dbReference>
<evidence type="ECO:0000256" key="2">
    <source>
        <dbReference type="ARBA" id="ARBA00005236"/>
    </source>
</evidence>
<evidence type="ECO:0000256" key="6">
    <source>
        <dbReference type="ARBA" id="ARBA00023136"/>
    </source>
</evidence>
<evidence type="ECO:0000313" key="10">
    <source>
        <dbReference type="EMBL" id="AWT61059.1"/>
    </source>
</evidence>
<keyword evidence="3" id="KW-1003">Cell membrane</keyword>
<feature type="transmembrane region" description="Helical" evidence="7">
    <location>
        <begin position="266"/>
        <end position="289"/>
    </location>
</feature>
<dbReference type="PANTHER" id="PTHR30489:SF0">
    <property type="entry name" value="LIPOPROTEIN-RELEASING SYSTEM TRANSMEMBRANE PROTEIN LOLE"/>
    <property type="match status" value="1"/>
</dbReference>
<gene>
    <name evidence="10" type="primary">lolC</name>
    <name evidence="10" type="ORF">DF168_02285</name>
</gene>
<evidence type="ECO:0000259" key="8">
    <source>
        <dbReference type="Pfam" id="PF02687"/>
    </source>
</evidence>
<dbReference type="InterPro" id="IPR051447">
    <property type="entry name" value="Lipoprotein-release_system"/>
</dbReference>
<sequence length="399" mass="43902">MLMSLTGVIVGVSLFILAQAHTSGFERLFIESIWGTNGVIRISDKLQDTLRSMSVDSSPGEAGGFYYAHRKSKNYVHGITNSEQVIDAVRQFRNVSGISPVLRGTVDLISGGSSRPVDVYGIDLERHLMVSDLEDQIISGSLKRFRESPTGFLAGSLVASRLGIETGDTAIAWSLGKNYRFRLSGIFETGISQLDATRIFLHIDQARNVLKRPHGASFLQVNLFDKERAPEDAYRMERVLRHIVASWQERERSSLEVFRALKISSALTVSTIIIISGLGMFNTLAIIVMEKRREIAILRSIGYTRTDVSLIFLIQGGIILAVGIVVGCICGSILTFLASKIPINIQGVFTVDHIVVHWSFYHYIAAIITATVVVLVASYFPSQKAARIEPAGIIRETSG</sequence>
<comment type="similarity">
    <text evidence="2">Belongs to the ABC-4 integral membrane protein family. LolC/E subfamily.</text>
</comment>
<evidence type="ECO:0000259" key="9">
    <source>
        <dbReference type="Pfam" id="PF12704"/>
    </source>
</evidence>
<feature type="domain" description="ABC3 transporter permease C-terminal" evidence="8">
    <location>
        <begin position="271"/>
        <end position="390"/>
    </location>
</feature>
<dbReference type="EMBL" id="CP029803">
    <property type="protein sequence ID" value="AWT61059.1"/>
    <property type="molecule type" value="Genomic_DNA"/>
</dbReference>
<dbReference type="GO" id="GO:0098797">
    <property type="term" value="C:plasma membrane protein complex"/>
    <property type="evidence" value="ECO:0007669"/>
    <property type="project" value="TreeGrafter"/>
</dbReference>
<proteinExistence type="inferred from homology"/>
<protein>
    <submittedName>
        <fullName evidence="10">Lipoprotein-releasing system transmembrane protein LolC</fullName>
    </submittedName>
</protein>